<sequence length="129" mass="14893">MIPEITLTFTDEQKAQLEQAIQQEIAHQVATILSRLPLPDVMFSFPQAAKLLQLHTETVRSYTKLPVGHPRRLRYIDCTGSSRGQRITSAELLDWQRRNHADTLQESFFMKIAERRARAAARRQRPPTV</sequence>
<comment type="caution">
    <text evidence="1">The sequence shown here is derived from an EMBL/GenBank/DDBJ whole genome shotgun (WGS) entry which is preliminary data.</text>
</comment>
<protein>
    <recommendedName>
        <fullName evidence="3">DNA-binding protein</fullName>
    </recommendedName>
</protein>
<accession>A0ABU3TDZ9</accession>
<dbReference type="RefSeq" id="WP_315997087.1">
    <property type="nucleotide sequence ID" value="NZ_JAWDJT010000002.1"/>
</dbReference>
<gene>
    <name evidence="1" type="ORF">ROI90_04240</name>
</gene>
<dbReference type="EMBL" id="JAWDJT010000002">
    <property type="protein sequence ID" value="MDU0369595.1"/>
    <property type="molecule type" value="Genomic_DNA"/>
</dbReference>
<proteinExistence type="predicted"/>
<evidence type="ECO:0000313" key="1">
    <source>
        <dbReference type="EMBL" id="MDU0369595.1"/>
    </source>
</evidence>
<dbReference type="Proteomes" id="UP001250698">
    <property type="component" value="Unassembled WGS sequence"/>
</dbReference>
<evidence type="ECO:0000313" key="2">
    <source>
        <dbReference type="Proteomes" id="UP001250698"/>
    </source>
</evidence>
<reference evidence="1 2" key="1">
    <citation type="submission" date="2023-10" db="EMBL/GenBank/DDBJ databases">
        <title>Hymenobacter endophyticus sp. nov., an isolate from the leaf tissues of wheat.</title>
        <authorList>
            <person name="Dai Y."/>
        </authorList>
    </citation>
    <scope>NUCLEOTIDE SEQUENCE [LARGE SCALE GENOMIC DNA]</scope>
    <source>
        <strain evidence="1 2">ZK17L-C2</strain>
    </source>
</reference>
<evidence type="ECO:0008006" key="3">
    <source>
        <dbReference type="Google" id="ProtNLM"/>
    </source>
</evidence>
<keyword evidence="2" id="KW-1185">Reference proteome</keyword>
<organism evidence="1 2">
    <name type="scientific">Hymenobacter endophyticus</name>
    <dbReference type="NCBI Taxonomy" id="3076335"/>
    <lineage>
        <taxon>Bacteria</taxon>
        <taxon>Pseudomonadati</taxon>
        <taxon>Bacteroidota</taxon>
        <taxon>Cytophagia</taxon>
        <taxon>Cytophagales</taxon>
        <taxon>Hymenobacteraceae</taxon>
        <taxon>Hymenobacter</taxon>
    </lineage>
</organism>
<name>A0ABU3TDZ9_9BACT</name>